<dbReference type="PROSITE" id="PS51231">
    <property type="entry name" value="DAD"/>
    <property type="match status" value="1"/>
</dbReference>
<comment type="caution">
    <text evidence="3">The sequence shown here is derived from an EMBL/GenBank/DDBJ whole genome shotgun (WGS) entry which is preliminary data.</text>
</comment>
<feature type="compositionally biased region" description="Polar residues" evidence="1">
    <location>
        <begin position="73"/>
        <end position="83"/>
    </location>
</feature>
<dbReference type="GO" id="GO:0051015">
    <property type="term" value="F:actin filament binding"/>
    <property type="evidence" value="ECO:0007669"/>
    <property type="project" value="TreeGrafter"/>
</dbReference>
<dbReference type="GO" id="GO:0005856">
    <property type="term" value="C:cytoskeleton"/>
    <property type="evidence" value="ECO:0007669"/>
    <property type="project" value="TreeGrafter"/>
</dbReference>
<dbReference type="AlphaFoldDB" id="A0AAN8WWQ3"/>
<reference evidence="3 4" key="1">
    <citation type="submission" date="2023-11" db="EMBL/GenBank/DDBJ databases">
        <title>Halocaridina rubra genome assembly.</title>
        <authorList>
            <person name="Smith C."/>
        </authorList>
    </citation>
    <scope>NUCLEOTIDE SEQUENCE [LARGE SCALE GENOMIC DNA]</scope>
    <source>
        <strain evidence="3">EP-1</strain>
        <tissue evidence="3">Whole</tissue>
    </source>
</reference>
<feature type="region of interest" description="Disordered" evidence="1">
    <location>
        <begin position="30"/>
        <end position="98"/>
    </location>
</feature>
<keyword evidence="4" id="KW-1185">Reference proteome</keyword>
<feature type="compositionally biased region" description="Basic and acidic residues" evidence="1">
    <location>
        <begin position="42"/>
        <end position="54"/>
    </location>
</feature>
<evidence type="ECO:0000313" key="4">
    <source>
        <dbReference type="Proteomes" id="UP001381693"/>
    </source>
</evidence>
<evidence type="ECO:0000313" key="3">
    <source>
        <dbReference type="EMBL" id="KAK7073740.1"/>
    </source>
</evidence>
<organism evidence="3 4">
    <name type="scientific">Halocaridina rubra</name>
    <name type="common">Hawaiian red shrimp</name>
    <dbReference type="NCBI Taxonomy" id="373956"/>
    <lineage>
        <taxon>Eukaryota</taxon>
        <taxon>Metazoa</taxon>
        <taxon>Ecdysozoa</taxon>
        <taxon>Arthropoda</taxon>
        <taxon>Crustacea</taxon>
        <taxon>Multicrustacea</taxon>
        <taxon>Malacostraca</taxon>
        <taxon>Eumalacostraca</taxon>
        <taxon>Eucarida</taxon>
        <taxon>Decapoda</taxon>
        <taxon>Pleocyemata</taxon>
        <taxon>Caridea</taxon>
        <taxon>Atyoidea</taxon>
        <taxon>Atyidae</taxon>
        <taxon>Halocaridina</taxon>
    </lineage>
</organism>
<dbReference type="InterPro" id="IPR014767">
    <property type="entry name" value="DAD_dom"/>
</dbReference>
<feature type="domain" description="DAD" evidence="2">
    <location>
        <begin position="61"/>
        <end position="93"/>
    </location>
</feature>
<feature type="compositionally biased region" description="Basic residues" evidence="1">
    <location>
        <begin position="87"/>
        <end position="98"/>
    </location>
</feature>
<accession>A0AAN8WWQ3</accession>
<evidence type="ECO:0000256" key="1">
    <source>
        <dbReference type="SAM" id="MobiDB-lite"/>
    </source>
</evidence>
<evidence type="ECO:0000259" key="2">
    <source>
        <dbReference type="PROSITE" id="PS51231"/>
    </source>
</evidence>
<dbReference type="GO" id="GO:0030866">
    <property type="term" value="P:cortical actin cytoskeleton organization"/>
    <property type="evidence" value="ECO:0007669"/>
    <property type="project" value="TreeGrafter"/>
</dbReference>
<proteinExistence type="predicted"/>
<gene>
    <name evidence="3" type="primary">FHOD1_1</name>
    <name evidence="3" type="ORF">SK128_008431</name>
</gene>
<dbReference type="PANTHER" id="PTHR45920">
    <property type="entry name" value="FORMIN HOMOLOGY 2 DOMAIN CONTAINING, ISOFORM I"/>
    <property type="match status" value="1"/>
</dbReference>
<protein>
    <submittedName>
        <fullName evidence="3">Formin Homology 2 Domain</fullName>
    </submittedName>
</protein>
<dbReference type="PANTHER" id="PTHR45920:SF4">
    <property type="entry name" value="FORMIN HOMOLOGY 2 DOMAIN CONTAINING, ISOFORM I"/>
    <property type="match status" value="1"/>
</dbReference>
<name>A0AAN8WWQ3_HALRR</name>
<dbReference type="EMBL" id="JAXCGZ010012159">
    <property type="protein sequence ID" value="KAK7073740.1"/>
    <property type="molecule type" value="Genomic_DNA"/>
</dbReference>
<sequence>MEKFKRTKQTKEEKADSDLRQLLNYSDVSDTETIRGKSTWRRTRESKTRSKGEESMAEMLADGDDALLDSLVKTATQGPSSRTTPRERKRSRHADRKS</sequence>
<feature type="non-terminal residue" evidence="3">
    <location>
        <position position="98"/>
    </location>
</feature>
<dbReference type="GO" id="GO:0005737">
    <property type="term" value="C:cytoplasm"/>
    <property type="evidence" value="ECO:0007669"/>
    <property type="project" value="TreeGrafter"/>
</dbReference>
<dbReference type="Proteomes" id="UP001381693">
    <property type="component" value="Unassembled WGS sequence"/>
</dbReference>